<dbReference type="KEGG" id="acab:QRX50_41700"/>
<feature type="transmembrane region" description="Helical" evidence="1">
    <location>
        <begin position="54"/>
        <end position="75"/>
    </location>
</feature>
<feature type="transmembrane region" description="Helical" evidence="1">
    <location>
        <begin position="135"/>
        <end position="159"/>
    </location>
</feature>
<accession>A0A9Y2IDC9</accession>
<feature type="transmembrane region" description="Helical" evidence="1">
    <location>
        <begin position="87"/>
        <end position="105"/>
    </location>
</feature>
<gene>
    <name evidence="2" type="ORF">QRX50_41700</name>
</gene>
<dbReference type="EMBL" id="CP127294">
    <property type="protein sequence ID" value="WIX77849.1"/>
    <property type="molecule type" value="Genomic_DNA"/>
</dbReference>
<feature type="transmembrane region" description="Helical" evidence="1">
    <location>
        <begin position="165"/>
        <end position="188"/>
    </location>
</feature>
<keyword evidence="3" id="KW-1185">Reference proteome</keyword>
<dbReference type="AlphaFoldDB" id="A0A9Y2IDC9"/>
<keyword evidence="1" id="KW-1133">Transmembrane helix</keyword>
<sequence>MSGFLAYRRRPPAEPSTREIDFARRWLARRGVAVSLPTRLLCIRIGAHSVAPSTWLRTVPTYVVLAIGGAVGYQSLQELPGVAGREMTSAVTIFFVIAGFQVSWWRARRLRERNLAALVPHRLTGVARPKGVVDAWFGTTTAITFAGGAFLALAMLAAVPETRTWAWSWLGLLAVGAICTAVIVVATLREPVLAEDDASLAAGELLRREAVQSTAPAT</sequence>
<dbReference type="RefSeq" id="WP_285968586.1">
    <property type="nucleotide sequence ID" value="NZ_CP127294.1"/>
</dbReference>
<proteinExistence type="predicted"/>
<keyword evidence="1" id="KW-0812">Transmembrane</keyword>
<reference evidence="2 3" key="1">
    <citation type="submission" date="2023-06" db="EMBL/GenBank/DDBJ databases">
        <authorList>
            <person name="Oyuntsetseg B."/>
            <person name="Kim S.B."/>
        </authorList>
    </citation>
    <scope>NUCLEOTIDE SEQUENCE [LARGE SCALE GENOMIC DNA]</scope>
    <source>
        <strain evidence="2 3">2-15</strain>
    </source>
</reference>
<evidence type="ECO:0000313" key="2">
    <source>
        <dbReference type="EMBL" id="WIX77849.1"/>
    </source>
</evidence>
<evidence type="ECO:0000256" key="1">
    <source>
        <dbReference type="SAM" id="Phobius"/>
    </source>
</evidence>
<keyword evidence="1" id="KW-0472">Membrane</keyword>
<evidence type="ECO:0000313" key="3">
    <source>
        <dbReference type="Proteomes" id="UP001236014"/>
    </source>
</evidence>
<organism evidence="2 3">
    <name type="scientific">Amycolatopsis carbonis</name>
    <dbReference type="NCBI Taxonomy" id="715471"/>
    <lineage>
        <taxon>Bacteria</taxon>
        <taxon>Bacillati</taxon>
        <taxon>Actinomycetota</taxon>
        <taxon>Actinomycetes</taxon>
        <taxon>Pseudonocardiales</taxon>
        <taxon>Pseudonocardiaceae</taxon>
        <taxon>Amycolatopsis</taxon>
    </lineage>
</organism>
<name>A0A9Y2IDC9_9PSEU</name>
<protein>
    <submittedName>
        <fullName evidence="2">Uncharacterized protein</fullName>
    </submittedName>
</protein>
<dbReference type="Proteomes" id="UP001236014">
    <property type="component" value="Chromosome"/>
</dbReference>